<keyword evidence="1" id="KW-0472">Membrane</keyword>
<evidence type="ECO:0000313" key="3">
    <source>
        <dbReference type="EMBL" id="MCB6182419.1"/>
    </source>
</evidence>
<keyword evidence="4" id="KW-1185">Reference proteome</keyword>
<dbReference type="InterPro" id="IPR016071">
    <property type="entry name" value="Staphylococal_nuclease_OB-fold"/>
</dbReference>
<keyword evidence="1" id="KW-0812">Transmembrane</keyword>
<feature type="transmembrane region" description="Helical" evidence="1">
    <location>
        <begin position="12"/>
        <end position="32"/>
    </location>
</feature>
<reference evidence="3" key="1">
    <citation type="submission" date="2021-10" db="EMBL/GenBank/DDBJ databases">
        <title>The complete genome sequence of Leeia sp. TBRC 13508.</title>
        <authorList>
            <person name="Charoenyingcharoen P."/>
            <person name="Yukphan P."/>
        </authorList>
    </citation>
    <scope>NUCLEOTIDE SEQUENCE</scope>
    <source>
        <strain evidence="3">TBRC 13508</strain>
    </source>
</reference>
<dbReference type="Gene3D" id="2.40.50.90">
    <property type="match status" value="1"/>
</dbReference>
<evidence type="ECO:0000256" key="1">
    <source>
        <dbReference type="SAM" id="Phobius"/>
    </source>
</evidence>
<dbReference type="PANTHER" id="PTHR12302">
    <property type="entry name" value="EBNA2 BINDING PROTEIN P100"/>
    <property type="match status" value="1"/>
</dbReference>
<proteinExistence type="predicted"/>
<dbReference type="SUPFAM" id="SSF50199">
    <property type="entry name" value="Staphylococcal nuclease"/>
    <property type="match status" value="1"/>
</dbReference>
<gene>
    <name evidence="3" type="ORF">LIN78_02475</name>
</gene>
<name>A0ABS8D2L3_9NEIS</name>
<evidence type="ECO:0000313" key="4">
    <source>
        <dbReference type="Proteomes" id="UP001165395"/>
    </source>
</evidence>
<dbReference type="PANTHER" id="PTHR12302:SF26">
    <property type="entry name" value="BLR1266 PROTEIN"/>
    <property type="match status" value="1"/>
</dbReference>
<dbReference type="RefSeq" id="WP_227178120.1">
    <property type="nucleotide sequence ID" value="NZ_JAJBZT010000001.1"/>
</dbReference>
<organism evidence="3 4">
    <name type="scientific">Leeia speluncae</name>
    <dbReference type="NCBI Taxonomy" id="2884804"/>
    <lineage>
        <taxon>Bacteria</taxon>
        <taxon>Pseudomonadati</taxon>
        <taxon>Pseudomonadota</taxon>
        <taxon>Betaproteobacteria</taxon>
        <taxon>Neisseriales</taxon>
        <taxon>Leeiaceae</taxon>
        <taxon>Leeia</taxon>
    </lineage>
</organism>
<dbReference type="PROSITE" id="PS50830">
    <property type="entry name" value="TNASE_3"/>
    <property type="match status" value="1"/>
</dbReference>
<evidence type="ECO:0000259" key="2">
    <source>
        <dbReference type="PROSITE" id="PS50830"/>
    </source>
</evidence>
<dbReference type="SMART" id="SM00318">
    <property type="entry name" value="SNc"/>
    <property type="match status" value="1"/>
</dbReference>
<dbReference type="Proteomes" id="UP001165395">
    <property type="component" value="Unassembled WGS sequence"/>
</dbReference>
<feature type="domain" description="TNase-like" evidence="2">
    <location>
        <begin position="41"/>
        <end position="173"/>
    </location>
</feature>
<comment type="caution">
    <text evidence="3">The sequence shown here is derived from an EMBL/GenBank/DDBJ whole genome shotgun (WGS) entry which is preliminary data.</text>
</comment>
<accession>A0ABS8D2L3</accession>
<sequence>MRKKTNNSQFKFYKQIVLLVLAVISALFGWNYQKTSGQSANEFDGKVVAVSDGDTIRVLTSANQEIKIRFAFIDAPEKKQAFGMKSKQSLSDLIYGRMVDVRVTDTDRYGRKVAVIRLPESAGGLDINLEQVKRGLAWHYTQYAKKSQSKEDFEQYEVAQEKAQAARTGLWSDVEPQAPWEFRRQK</sequence>
<protein>
    <submittedName>
        <fullName evidence="3">Thermonuclease family protein</fullName>
    </submittedName>
</protein>
<keyword evidence="1" id="KW-1133">Transmembrane helix</keyword>
<dbReference type="Pfam" id="PF00565">
    <property type="entry name" value="SNase"/>
    <property type="match status" value="1"/>
</dbReference>
<dbReference type="EMBL" id="JAJBZT010000001">
    <property type="protein sequence ID" value="MCB6182419.1"/>
    <property type="molecule type" value="Genomic_DNA"/>
</dbReference>
<dbReference type="InterPro" id="IPR035437">
    <property type="entry name" value="SNase_OB-fold_sf"/>
</dbReference>